<dbReference type="EMBL" id="CP036282">
    <property type="protein sequence ID" value="QDL55770.1"/>
    <property type="molecule type" value="Genomic_DNA"/>
</dbReference>
<reference evidence="2" key="1">
    <citation type="submission" date="2019-02" db="EMBL/GenBank/DDBJ databases">
        <title>Complete genome sequence of Rhodoferax sp. Gr-4.</title>
        <authorList>
            <person name="Jin L."/>
        </authorList>
    </citation>
    <scope>NUCLEOTIDE SEQUENCE [LARGE SCALE GENOMIC DNA]</scope>
    <source>
        <strain evidence="2">Gr-4</strain>
    </source>
</reference>
<proteinExistence type="predicted"/>
<evidence type="ECO:0000313" key="1">
    <source>
        <dbReference type="EMBL" id="QDL55770.1"/>
    </source>
</evidence>
<dbReference type="AlphaFoldDB" id="A0A515ESX3"/>
<reference evidence="2" key="2">
    <citation type="journal article" date="2020" name="Int. J. Syst. Evol. Microbiol.">
        <title>Genomic insights into a novel species Rhodoferax aquaticus sp. nov., isolated from freshwater.</title>
        <authorList>
            <person name="Li T."/>
            <person name="Zhuo Y."/>
            <person name="Jin C.Z."/>
            <person name="Wu X."/>
            <person name="Ko S.R."/>
            <person name="Jin F.J."/>
            <person name="Ahn C.Y."/>
            <person name="Oh H.M."/>
            <person name="Lee H.G."/>
            <person name="Jin L."/>
        </authorList>
    </citation>
    <scope>NUCLEOTIDE SEQUENCE [LARGE SCALE GENOMIC DNA]</scope>
    <source>
        <strain evidence="2">Gr-4</strain>
    </source>
</reference>
<protein>
    <submittedName>
        <fullName evidence="1">Uncharacterized protein</fullName>
    </submittedName>
</protein>
<evidence type="ECO:0000313" key="2">
    <source>
        <dbReference type="Proteomes" id="UP000317365"/>
    </source>
</evidence>
<accession>A0A515ESX3</accession>
<organism evidence="1 2">
    <name type="scientific">Rhodoferax aquaticus</name>
    <dbReference type="NCBI Taxonomy" id="2527691"/>
    <lineage>
        <taxon>Bacteria</taxon>
        <taxon>Pseudomonadati</taxon>
        <taxon>Pseudomonadota</taxon>
        <taxon>Betaproteobacteria</taxon>
        <taxon>Burkholderiales</taxon>
        <taxon>Comamonadaceae</taxon>
        <taxon>Rhodoferax</taxon>
    </lineage>
</organism>
<name>A0A515ESX3_9BURK</name>
<dbReference type="RefSeq" id="WP_142812924.1">
    <property type="nucleotide sequence ID" value="NZ_CP036282.1"/>
</dbReference>
<keyword evidence="2" id="KW-1185">Reference proteome</keyword>
<dbReference type="KEGG" id="rhg:EXZ61_17200"/>
<sequence length="238" mass="26565">MNNFNLGIKGLSEGETNFIRDLLSSMTIDPDFKWIYSSKEPFDAYIADAETYSHLEIPYVSDIEIVLAGAPSNKLRLSRPIDAPSLKACLIVLQRVISSQQYTLDLVQPKLFTSETNNQQVSAGLKGIESLESIAEEKYQLIRWPHQVAIRGSKDRVRLSNFLIGRAWSIRELAISSGVALEECISFIAILKSLRLVLISSSEVPDKAKVVEFLPSKKKAVSHANRGFISSLRRKLGL</sequence>
<dbReference type="Proteomes" id="UP000317365">
    <property type="component" value="Chromosome"/>
</dbReference>
<gene>
    <name evidence="1" type="ORF">EXZ61_17200</name>
</gene>